<dbReference type="InterPro" id="IPR009000">
    <property type="entry name" value="Transl_B-barrel_sf"/>
</dbReference>
<dbReference type="AlphaFoldDB" id="A0A914HL37"/>
<dbReference type="WBParaSite" id="Gr19_v10_g17620.t1">
    <property type="protein sequence ID" value="Gr19_v10_g17620.t1"/>
    <property type="gene ID" value="Gr19_v10_g17620"/>
</dbReference>
<dbReference type="Proteomes" id="UP000887572">
    <property type="component" value="Unplaced"/>
</dbReference>
<feature type="domain" description="GTP-eEF1A C-terminal" evidence="4">
    <location>
        <begin position="174"/>
        <end position="245"/>
    </location>
</feature>
<dbReference type="CDD" id="cd04089">
    <property type="entry name" value="eRF3_II"/>
    <property type="match status" value="1"/>
</dbReference>
<protein>
    <submittedName>
        <fullName evidence="6">Translation elongation factor EFTu/EF1A C-terminal domain-containing protein</fullName>
    </submittedName>
</protein>
<keyword evidence="2" id="KW-0342">GTP-binding</keyword>
<dbReference type="InterPro" id="IPR050100">
    <property type="entry name" value="TRAFAC_GTPase_members"/>
</dbReference>
<dbReference type="Gene3D" id="2.40.30.10">
    <property type="entry name" value="Translation factors"/>
    <property type="match status" value="2"/>
</dbReference>
<dbReference type="Gene3D" id="3.40.50.300">
    <property type="entry name" value="P-loop containing nucleotide triphosphate hydrolases"/>
    <property type="match status" value="1"/>
</dbReference>
<sequence length="261" mass="29318">MDDPTVNWDVGRYNQIQEELTPYLKRCGFNPKSDIMFMPCSGLCGAFLKERPSSNICPWYTGMCFLEYIDSLPPIARDFDGPVRGIIANKFSDMGTIVFGKLESGVILKGQTLVLMPNRVPVQILNCWVNDTETDQLYAGDSFQLKIKGVEDTEIMPGFVLCTTESSCPVGRVFDAEVLILDYKSIITSGFGCVLHIHEAVEEVIVKAVICTIDKKDANNKKRTKFVKQDDKCILRLESNGSIYAQGRRKNNCNRKNCQNC</sequence>
<name>A0A914HL37_GLORO</name>
<dbReference type="Pfam" id="PF03144">
    <property type="entry name" value="GTP_EFTU_D2"/>
    <property type="match status" value="1"/>
</dbReference>
<accession>A0A914HL37</accession>
<dbReference type="InterPro" id="IPR009001">
    <property type="entry name" value="Transl_elong_EF1A/Init_IF2_C"/>
</dbReference>
<dbReference type="PANTHER" id="PTHR23115">
    <property type="entry name" value="TRANSLATION FACTOR"/>
    <property type="match status" value="1"/>
</dbReference>
<evidence type="ECO:0000259" key="4">
    <source>
        <dbReference type="Pfam" id="PF22594"/>
    </source>
</evidence>
<keyword evidence="5" id="KW-1185">Reference proteome</keyword>
<feature type="domain" description="Translation elongation factor EFTu-like" evidence="3">
    <location>
        <begin position="95"/>
        <end position="162"/>
    </location>
</feature>
<dbReference type="GO" id="GO:0005525">
    <property type="term" value="F:GTP binding"/>
    <property type="evidence" value="ECO:0007669"/>
    <property type="project" value="UniProtKB-KW"/>
</dbReference>
<dbReference type="SUPFAM" id="SSF50447">
    <property type="entry name" value="Translation proteins"/>
    <property type="match status" value="1"/>
</dbReference>
<dbReference type="InterPro" id="IPR004161">
    <property type="entry name" value="EFTu-like_2"/>
</dbReference>
<keyword evidence="1" id="KW-0547">Nucleotide-binding</keyword>
<evidence type="ECO:0000259" key="3">
    <source>
        <dbReference type="Pfam" id="PF03144"/>
    </source>
</evidence>
<reference evidence="6" key="1">
    <citation type="submission" date="2022-11" db="UniProtKB">
        <authorList>
            <consortium name="WormBaseParasite"/>
        </authorList>
    </citation>
    <scope>IDENTIFICATION</scope>
</reference>
<evidence type="ECO:0000256" key="2">
    <source>
        <dbReference type="ARBA" id="ARBA00023134"/>
    </source>
</evidence>
<dbReference type="SUPFAM" id="SSF50465">
    <property type="entry name" value="EF-Tu/eEF-1alpha/eIF2-gamma C-terminal domain"/>
    <property type="match status" value="1"/>
</dbReference>
<evidence type="ECO:0000256" key="1">
    <source>
        <dbReference type="ARBA" id="ARBA00022741"/>
    </source>
</evidence>
<dbReference type="InterPro" id="IPR054696">
    <property type="entry name" value="GTP-eEF1A_C"/>
</dbReference>
<organism evidence="5 6">
    <name type="scientific">Globodera rostochiensis</name>
    <name type="common">Golden nematode worm</name>
    <name type="synonym">Heterodera rostochiensis</name>
    <dbReference type="NCBI Taxonomy" id="31243"/>
    <lineage>
        <taxon>Eukaryota</taxon>
        <taxon>Metazoa</taxon>
        <taxon>Ecdysozoa</taxon>
        <taxon>Nematoda</taxon>
        <taxon>Chromadorea</taxon>
        <taxon>Rhabditida</taxon>
        <taxon>Tylenchina</taxon>
        <taxon>Tylenchomorpha</taxon>
        <taxon>Tylenchoidea</taxon>
        <taxon>Heteroderidae</taxon>
        <taxon>Heteroderinae</taxon>
        <taxon>Globodera</taxon>
    </lineage>
</organism>
<evidence type="ECO:0000313" key="6">
    <source>
        <dbReference type="WBParaSite" id="Gr19_v10_g17620.t1"/>
    </source>
</evidence>
<dbReference type="InterPro" id="IPR027417">
    <property type="entry name" value="P-loop_NTPase"/>
</dbReference>
<evidence type="ECO:0000313" key="5">
    <source>
        <dbReference type="Proteomes" id="UP000887572"/>
    </source>
</evidence>
<proteinExistence type="predicted"/>
<dbReference type="Pfam" id="PF22594">
    <property type="entry name" value="GTP-eEF1A_C"/>
    <property type="match status" value="1"/>
</dbReference>